<gene>
    <name evidence="2" type="ORF">Pla133_48960</name>
</gene>
<dbReference type="PANTHER" id="PTHR46580">
    <property type="entry name" value="SENSOR KINASE-RELATED"/>
    <property type="match status" value="1"/>
</dbReference>
<dbReference type="Proteomes" id="UP000316921">
    <property type="component" value="Chromosome"/>
</dbReference>
<accession>A0A518BS22</accession>
<dbReference type="EMBL" id="CP036287">
    <property type="protein sequence ID" value="QDU69774.1"/>
    <property type="molecule type" value="Genomic_DNA"/>
</dbReference>
<dbReference type="PANTHER" id="PTHR46580:SF4">
    <property type="entry name" value="ATP_GTP-BINDING PROTEIN"/>
    <property type="match status" value="1"/>
</dbReference>
<evidence type="ECO:0000256" key="1">
    <source>
        <dbReference type="ARBA" id="ARBA00022729"/>
    </source>
</evidence>
<dbReference type="SUPFAM" id="SSF69318">
    <property type="entry name" value="Integrin alpha N-terminal domain"/>
    <property type="match status" value="1"/>
</dbReference>
<organism evidence="2 3">
    <name type="scientific">Engelhardtia mirabilis</name>
    <dbReference type="NCBI Taxonomy" id="2528011"/>
    <lineage>
        <taxon>Bacteria</taxon>
        <taxon>Pseudomonadati</taxon>
        <taxon>Planctomycetota</taxon>
        <taxon>Planctomycetia</taxon>
        <taxon>Planctomycetia incertae sedis</taxon>
        <taxon>Engelhardtia</taxon>
    </lineage>
</organism>
<dbReference type="RefSeq" id="WP_145069988.1">
    <property type="nucleotide sequence ID" value="NZ_CP036287.1"/>
</dbReference>
<reference evidence="2 3" key="1">
    <citation type="submission" date="2019-02" db="EMBL/GenBank/DDBJ databases">
        <title>Deep-cultivation of Planctomycetes and their phenomic and genomic characterization uncovers novel biology.</title>
        <authorList>
            <person name="Wiegand S."/>
            <person name="Jogler M."/>
            <person name="Boedeker C."/>
            <person name="Pinto D."/>
            <person name="Vollmers J."/>
            <person name="Rivas-Marin E."/>
            <person name="Kohn T."/>
            <person name="Peeters S.H."/>
            <person name="Heuer A."/>
            <person name="Rast P."/>
            <person name="Oberbeckmann S."/>
            <person name="Bunk B."/>
            <person name="Jeske O."/>
            <person name="Meyerdierks A."/>
            <person name="Storesund J.E."/>
            <person name="Kallscheuer N."/>
            <person name="Luecker S."/>
            <person name="Lage O.M."/>
            <person name="Pohl T."/>
            <person name="Merkel B.J."/>
            <person name="Hornburger P."/>
            <person name="Mueller R.-W."/>
            <person name="Bruemmer F."/>
            <person name="Labrenz M."/>
            <person name="Spormann A.M."/>
            <person name="Op den Camp H."/>
            <person name="Overmann J."/>
            <person name="Amann R."/>
            <person name="Jetten M.S.M."/>
            <person name="Mascher T."/>
            <person name="Medema M.H."/>
            <person name="Devos D.P."/>
            <person name="Kaster A.-K."/>
            <person name="Ovreas L."/>
            <person name="Rohde M."/>
            <person name="Galperin M.Y."/>
            <person name="Jogler C."/>
        </authorList>
    </citation>
    <scope>NUCLEOTIDE SEQUENCE [LARGE SCALE GENOMIC DNA]</scope>
    <source>
        <strain evidence="2 3">Pla133</strain>
    </source>
</reference>
<dbReference type="InterPro" id="IPR013517">
    <property type="entry name" value="FG-GAP"/>
</dbReference>
<sequence>MIPILALLACAPIAVPPQTSGFSRLDLPLNGSPERVLVSNLDPGPTADVTVLVNRGVGVYDLTTLGLTASGIQVEVLPGLAQLGYIEQSTMAEADFTGDGVPDLGLSPLYATQSYVGNGDLTHRPGPFLPTYGGSQHAVGFTDVDGDGDLDSVLLVRDFSSWYLDYGFNDGTGSFAEGSFVEPPGLPDFGSRLLFADIEGQGRDSTFVTGSAGLFRSHWPAGPNDDVLLLAGDFAEVAAADLDGVFGLDLVVCGRGMNAIAVLLEDGAGGFGPPTVLPAGAFPESVAIADLDGDGDQDLAVANRDGDSVTLFCGDGAGGFVKCVTYPVGRRPTDIAAGDVDGNGKVDLVVTCATSGVLSILLAF</sequence>
<name>A0A518BS22_9BACT</name>
<protein>
    <submittedName>
        <fullName evidence="2">FG-GAP repeat protein</fullName>
    </submittedName>
</protein>
<evidence type="ECO:0000313" key="3">
    <source>
        <dbReference type="Proteomes" id="UP000316921"/>
    </source>
</evidence>
<proteinExistence type="predicted"/>
<dbReference type="KEGG" id="pbap:Pla133_48960"/>
<dbReference type="Gene3D" id="2.130.10.130">
    <property type="entry name" value="Integrin alpha, N-terminal"/>
    <property type="match status" value="1"/>
</dbReference>
<dbReference type="Pfam" id="PF13517">
    <property type="entry name" value="FG-GAP_3"/>
    <property type="match status" value="1"/>
</dbReference>
<dbReference type="InterPro" id="IPR028994">
    <property type="entry name" value="Integrin_alpha_N"/>
</dbReference>
<dbReference type="AlphaFoldDB" id="A0A518BS22"/>
<evidence type="ECO:0000313" key="2">
    <source>
        <dbReference type="EMBL" id="QDU69774.1"/>
    </source>
</evidence>
<keyword evidence="1" id="KW-0732">Signal</keyword>
<keyword evidence="3" id="KW-1185">Reference proteome</keyword>